<feature type="region of interest" description="Disordered" evidence="1">
    <location>
        <begin position="1"/>
        <end position="32"/>
    </location>
</feature>
<reference evidence="3" key="1">
    <citation type="submission" date="2023-07" db="EMBL/GenBank/DDBJ databases">
        <title>Study on multiphase classification of strain Alteromonas salexigens isolated from the Yellow Sea.</title>
        <authorList>
            <person name="Sun L."/>
        </authorList>
    </citation>
    <scope>NUCLEOTIDE SEQUENCE [LARGE SCALE GENOMIC DNA]</scope>
    <source>
        <strain evidence="3">ASW11-19</strain>
    </source>
</reference>
<gene>
    <name evidence="2" type="ORF">OCL06_07885</name>
</gene>
<dbReference type="Proteomes" id="UP001209257">
    <property type="component" value="Unassembled WGS sequence"/>
</dbReference>
<dbReference type="EMBL" id="JAOTJC010000007">
    <property type="protein sequence ID" value="MCU7554516.1"/>
    <property type="molecule type" value="Genomic_DNA"/>
</dbReference>
<evidence type="ECO:0000313" key="3">
    <source>
        <dbReference type="Proteomes" id="UP001209257"/>
    </source>
</evidence>
<protein>
    <submittedName>
        <fullName evidence="2">Uncharacterized protein</fullName>
    </submittedName>
</protein>
<sequence>MNKQATLSELTDMDPQHVSGGQIPFPLPGAPTMPLQPVTPPVYITLAIGEGGGDLPDMLS</sequence>
<evidence type="ECO:0000313" key="2">
    <source>
        <dbReference type="EMBL" id="MCU7554516.1"/>
    </source>
</evidence>
<name>A0ABT2VQJ3_9ALTE</name>
<dbReference type="RefSeq" id="WP_262993229.1">
    <property type="nucleotide sequence ID" value="NZ_JAOTJC010000007.1"/>
</dbReference>
<evidence type="ECO:0000256" key="1">
    <source>
        <dbReference type="SAM" id="MobiDB-lite"/>
    </source>
</evidence>
<accession>A0ABT2VQJ3</accession>
<comment type="caution">
    <text evidence="2">The sequence shown here is derived from an EMBL/GenBank/DDBJ whole genome shotgun (WGS) entry which is preliminary data.</text>
</comment>
<organism evidence="2 3">
    <name type="scientific">Alteromonas salexigens</name>
    <dbReference type="NCBI Taxonomy" id="2982530"/>
    <lineage>
        <taxon>Bacteria</taxon>
        <taxon>Pseudomonadati</taxon>
        <taxon>Pseudomonadota</taxon>
        <taxon>Gammaproteobacteria</taxon>
        <taxon>Alteromonadales</taxon>
        <taxon>Alteromonadaceae</taxon>
        <taxon>Alteromonas/Salinimonas group</taxon>
        <taxon>Alteromonas</taxon>
    </lineage>
</organism>
<proteinExistence type="predicted"/>
<keyword evidence="3" id="KW-1185">Reference proteome</keyword>